<accession>A0A1E1LSU2</accession>
<dbReference type="Proteomes" id="UP000178912">
    <property type="component" value="Unassembled WGS sequence"/>
</dbReference>
<feature type="compositionally biased region" description="Basic and acidic residues" evidence="1">
    <location>
        <begin position="1"/>
        <end position="11"/>
    </location>
</feature>
<feature type="compositionally biased region" description="Polar residues" evidence="1">
    <location>
        <begin position="19"/>
        <end position="29"/>
    </location>
</feature>
<evidence type="ECO:0000313" key="3">
    <source>
        <dbReference type="Proteomes" id="UP000178912"/>
    </source>
</evidence>
<dbReference type="AlphaFoldDB" id="A0A1E1LSU2"/>
<gene>
    <name evidence="2" type="ORF">RAG0_17020</name>
</gene>
<reference evidence="3" key="1">
    <citation type="submission" date="2016-03" db="EMBL/GenBank/DDBJ databases">
        <authorList>
            <person name="Guldener U."/>
        </authorList>
    </citation>
    <scope>NUCLEOTIDE SEQUENCE [LARGE SCALE GENOMIC DNA]</scope>
    <source>
        <strain evidence="3">04CH-RAC-A.6.1</strain>
    </source>
</reference>
<protein>
    <submittedName>
        <fullName evidence="2">Uncharacterized protein</fullName>
    </submittedName>
</protein>
<keyword evidence="3" id="KW-1185">Reference proteome</keyword>
<feature type="region of interest" description="Disordered" evidence="1">
    <location>
        <begin position="1"/>
        <end position="29"/>
    </location>
</feature>
<sequence length="49" mass="5337">MPARRSSEDCLARPWPSKRSGNPTSWNSDLQDVLKESSAARSFAAGPFA</sequence>
<organism evidence="2 3">
    <name type="scientific">Rhynchosporium agropyri</name>
    <dbReference type="NCBI Taxonomy" id="914238"/>
    <lineage>
        <taxon>Eukaryota</taxon>
        <taxon>Fungi</taxon>
        <taxon>Dikarya</taxon>
        <taxon>Ascomycota</taxon>
        <taxon>Pezizomycotina</taxon>
        <taxon>Leotiomycetes</taxon>
        <taxon>Helotiales</taxon>
        <taxon>Ploettnerulaceae</taxon>
        <taxon>Rhynchosporium</taxon>
    </lineage>
</organism>
<proteinExistence type="predicted"/>
<name>A0A1E1LSU2_9HELO</name>
<evidence type="ECO:0000313" key="2">
    <source>
        <dbReference type="EMBL" id="CZT13526.1"/>
    </source>
</evidence>
<dbReference type="EMBL" id="FJUX01000197">
    <property type="protein sequence ID" value="CZT13526.1"/>
    <property type="molecule type" value="Genomic_DNA"/>
</dbReference>
<evidence type="ECO:0000256" key="1">
    <source>
        <dbReference type="SAM" id="MobiDB-lite"/>
    </source>
</evidence>